<dbReference type="Pfam" id="PF00067">
    <property type="entry name" value="p450"/>
    <property type="match status" value="1"/>
</dbReference>
<accession>A0A0G3GMJ9</accession>
<dbReference type="InterPro" id="IPR036396">
    <property type="entry name" value="Cyt_P450_sf"/>
</dbReference>
<protein>
    <submittedName>
        <fullName evidence="1">Cytochrome P450</fullName>
    </submittedName>
</protein>
<dbReference type="InterPro" id="IPR001128">
    <property type="entry name" value="Cyt_P450"/>
</dbReference>
<sequence length="375" mass="43742">MSAHNILQFLGTRWVNRMYLKMPEGRTAEILPNLFVTTNQDLIDLVIRHGGRKTIEDSGFYRLGSIPLDKSKRIYLSKSLRTLLENHLRDNGQLLTETLDRLFQNTKVQTQEIGYVITYEFFNSILSPMTDKNFRQVMHNYLHNSIVQEECRSKKHKNQTVILETRRYLSDQFRVRTLDNAANPASIFEICQRLELQPDQQAEIFQRLILSVVGFTGCTLEWGLLSLCNYGKIFPIDHYYVYEILRKYNPIWRLDRTLCSEIKFGDKIFTEGSRIIALLPAIHLSDKLWIEPENFLPDRWNISSTKKSQLFSFGFAPSPCPARAPAITFLSYALKYVNSTYDLNFEKDVFAMEIYGTFRSCPRGTLHAKSRQEPH</sequence>
<dbReference type="GO" id="GO:0020037">
    <property type="term" value="F:heme binding"/>
    <property type="evidence" value="ECO:0007669"/>
    <property type="project" value="InterPro"/>
</dbReference>
<dbReference type="Proteomes" id="UP000035368">
    <property type="component" value="Chromosome"/>
</dbReference>
<dbReference type="AlphaFoldDB" id="A0A0G3GMJ9"/>
<gene>
    <name evidence="1" type="ORF">CEPID_02880</name>
</gene>
<keyword evidence="2" id="KW-1185">Reference proteome</keyword>
<dbReference type="SUPFAM" id="SSF48264">
    <property type="entry name" value="Cytochrome P450"/>
    <property type="match status" value="1"/>
</dbReference>
<dbReference type="Gene3D" id="1.10.630.10">
    <property type="entry name" value="Cytochrome P450"/>
    <property type="match status" value="1"/>
</dbReference>
<proteinExistence type="predicted"/>
<reference evidence="1 2" key="1">
    <citation type="submission" date="2015-05" db="EMBL/GenBank/DDBJ databases">
        <title>Complete genome sequence of Corynebacterium epidermidicanis DSM 45586, isolated from the skin of a dog suffering from pruritus.</title>
        <authorList>
            <person name="Ruckert C."/>
            <person name="Albersmeier A."/>
            <person name="Winkler A."/>
            <person name="Tauch A."/>
        </authorList>
    </citation>
    <scope>NUCLEOTIDE SEQUENCE [LARGE SCALE GENOMIC DNA]</scope>
    <source>
        <strain evidence="1 2">DSM 45586</strain>
    </source>
</reference>
<dbReference type="GO" id="GO:0005506">
    <property type="term" value="F:iron ion binding"/>
    <property type="evidence" value="ECO:0007669"/>
    <property type="project" value="InterPro"/>
</dbReference>
<dbReference type="GO" id="GO:0004497">
    <property type="term" value="F:monooxygenase activity"/>
    <property type="evidence" value="ECO:0007669"/>
    <property type="project" value="InterPro"/>
</dbReference>
<dbReference type="STRING" id="1050174.CEPID_02880"/>
<organism evidence="1 2">
    <name type="scientific">Corynebacterium epidermidicanis</name>
    <dbReference type="NCBI Taxonomy" id="1050174"/>
    <lineage>
        <taxon>Bacteria</taxon>
        <taxon>Bacillati</taxon>
        <taxon>Actinomycetota</taxon>
        <taxon>Actinomycetes</taxon>
        <taxon>Mycobacteriales</taxon>
        <taxon>Corynebacteriaceae</taxon>
        <taxon>Corynebacterium</taxon>
    </lineage>
</organism>
<name>A0A0G3GMJ9_9CORY</name>
<dbReference type="GO" id="GO:0016705">
    <property type="term" value="F:oxidoreductase activity, acting on paired donors, with incorporation or reduction of molecular oxygen"/>
    <property type="evidence" value="ECO:0007669"/>
    <property type="project" value="InterPro"/>
</dbReference>
<dbReference type="EMBL" id="CP011541">
    <property type="protein sequence ID" value="AKK02456.1"/>
    <property type="molecule type" value="Genomic_DNA"/>
</dbReference>
<evidence type="ECO:0000313" key="2">
    <source>
        <dbReference type="Proteomes" id="UP000035368"/>
    </source>
</evidence>
<evidence type="ECO:0000313" key="1">
    <source>
        <dbReference type="EMBL" id="AKK02456.1"/>
    </source>
</evidence>
<dbReference type="PATRIC" id="fig|1050174.4.peg.585"/>
<dbReference type="KEGG" id="cei:CEPID_02880"/>